<dbReference type="AlphaFoldDB" id="A0ABD3BK72"/>
<dbReference type="SUPFAM" id="SSF101690">
    <property type="entry name" value="PAZ domain"/>
    <property type="match status" value="1"/>
</dbReference>
<reference evidence="3" key="1">
    <citation type="journal article" date="2024" name="IScience">
        <title>Strigolactones Initiate the Formation of Haustorium-like Structures in Castilleja.</title>
        <authorList>
            <person name="Buerger M."/>
            <person name="Peterson D."/>
            <person name="Chory J."/>
        </authorList>
    </citation>
    <scope>NUCLEOTIDE SEQUENCE [LARGE SCALE GENOMIC DNA]</scope>
</reference>
<organism evidence="2 3">
    <name type="scientific">Castilleja foliolosa</name>
    <dbReference type="NCBI Taxonomy" id="1961234"/>
    <lineage>
        <taxon>Eukaryota</taxon>
        <taxon>Viridiplantae</taxon>
        <taxon>Streptophyta</taxon>
        <taxon>Embryophyta</taxon>
        <taxon>Tracheophyta</taxon>
        <taxon>Spermatophyta</taxon>
        <taxon>Magnoliopsida</taxon>
        <taxon>eudicotyledons</taxon>
        <taxon>Gunneridae</taxon>
        <taxon>Pentapetalae</taxon>
        <taxon>asterids</taxon>
        <taxon>lamiids</taxon>
        <taxon>Lamiales</taxon>
        <taxon>Orobanchaceae</taxon>
        <taxon>Pedicularideae</taxon>
        <taxon>Castillejinae</taxon>
        <taxon>Castilleja</taxon>
    </lineage>
</organism>
<dbReference type="Proteomes" id="UP001632038">
    <property type="component" value="Unassembled WGS sequence"/>
</dbReference>
<protein>
    <submittedName>
        <fullName evidence="2">Argonaute 5</fullName>
    </submittedName>
</protein>
<dbReference type="InterPro" id="IPR003100">
    <property type="entry name" value="PAZ_dom"/>
</dbReference>
<name>A0ABD3BK72_9LAMI</name>
<keyword evidence="3" id="KW-1185">Reference proteome</keyword>
<comment type="caution">
    <text evidence="2">The sequence shown here is derived from an EMBL/GenBank/DDBJ whole genome shotgun (WGS) entry which is preliminary data.</text>
</comment>
<dbReference type="InterPro" id="IPR036085">
    <property type="entry name" value="PAZ_dom_sf"/>
</dbReference>
<evidence type="ECO:0000259" key="1">
    <source>
        <dbReference type="PROSITE" id="PS50821"/>
    </source>
</evidence>
<dbReference type="Gene3D" id="2.170.260.10">
    <property type="entry name" value="paz domain"/>
    <property type="match status" value="1"/>
</dbReference>
<dbReference type="PANTHER" id="PTHR22891">
    <property type="entry name" value="EUKARYOTIC TRANSLATION INITIATION FACTOR 2C"/>
    <property type="match status" value="1"/>
</dbReference>
<sequence length="105" mass="11885">MDISLSPGFNLTEASSKKVCRVFMKQLDYTFRSSHKIVGISTESTELIMFSLDGSDATISVIQYFLQKYKIVLKYLCLPALQAGSSSKPIYFPMEMVKHNNYNAK</sequence>
<gene>
    <name evidence="2" type="primary">AGO5_6</name>
    <name evidence="2" type="ORF">CASFOL_038156</name>
</gene>
<feature type="domain" description="PAZ" evidence="1">
    <location>
        <begin position="1"/>
        <end position="101"/>
    </location>
</feature>
<dbReference type="Pfam" id="PF02170">
    <property type="entry name" value="PAZ"/>
    <property type="match status" value="1"/>
</dbReference>
<evidence type="ECO:0000313" key="2">
    <source>
        <dbReference type="EMBL" id="KAL3617835.1"/>
    </source>
</evidence>
<dbReference type="EMBL" id="JAVIJP010000081">
    <property type="protein sequence ID" value="KAL3617835.1"/>
    <property type="molecule type" value="Genomic_DNA"/>
</dbReference>
<accession>A0ABD3BK72</accession>
<evidence type="ECO:0000313" key="3">
    <source>
        <dbReference type="Proteomes" id="UP001632038"/>
    </source>
</evidence>
<dbReference type="PROSITE" id="PS50821">
    <property type="entry name" value="PAZ"/>
    <property type="match status" value="1"/>
</dbReference>
<dbReference type="CDD" id="cd02846">
    <property type="entry name" value="PAZ_argonaute_like"/>
    <property type="match status" value="1"/>
</dbReference>
<proteinExistence type="predicted"/>